<dbReference type="RefSeq" id="XP_033690923.1">
    <property type="nucleotide sequence ID" value="XM_033826351.1"/>
</dbReference>
<organism evidence="3 4">
    <name type="scientific">Trematosphaeria pertusa</name>
    <dbReference type="NCBI Taxonomy" id="390896"/>
    <lineage>
        <taxon>Eukaryota</taxon>
        <taxon>Fungi</taxon>
        <taxon>Dikarya</taxon>
        <taxon>Ascomycota</taxon>
        <taxon>Pezizomycotina</taxon>
        <taxon>Dothideomycetes</taxon>
        <taxon>Pleosporomycetidae</taxon>
        <taxon>Pleosporales</taxon>
        <taxon>Massarineae</taxon>
        <taxon>Trematosphaeriaceae</taxon>
        <taxon>Trematosphaeria</taxon>
    </lineage>
</organism>
<dbReference type="EMBL" id="ML987189">
    <property type="protein sequence ID" value="KAF2255919.1"/>
    <property type="molecule type" value="Genomic_DNA"/>
</dbReference>
<dbReference type="Proteomes" id="UP000800094">
    <property type="component" value="Unassembled WGS sequence"/>
</dbReference>
<keyword evidence="3" id="KW-0503">Monooxygenase</keyword>
<reference evidence="3" key="1">
    <citation type="journal article" date="2020" name="Stud. Mycol.">
        <title>101 Dothideomycetes genomes: a test case for predicting lifestyles and emergence of pathogens.</title>
        <authorList>
            <person name="Haridas S."/>
            <person name="Albert R."/>
            <person name="Binder M."/>
            <person name="Bloem J."/>
            <person name="Labutti K."/>
            <person name="Salamov A."/>
            <person name="Andreopoulos B."/>
            <person name="Baker S."/>
            <person name="Barry K."/>
            <person name="Bills G."/>
            <person name="Bluhm B."/>
            <person name="Cannon C."/>
            <person name="Castanera R."/>
            <person name="Culley D."/>
            <person name="Daum C."/>
            <person name="Ezra D."/>
            <person name="Gonzalez J."/>
            <person name="Henrissat B."/>
            <person name="Kuo A."/>
            <person name="Liang C."/>
            <person name="Lipzen A."/>
            <person name="Lutzoni F."/>
            <person name="Magnuson J."/>
            <person name="Mondo S."/>
            <person name="Nolan M."/>
            <person name="Ohm R."/>
            <person name="Pangilinan J."/>
            <person name="Park H.-J."/>
            <person name="Ramirez L."/>
            <person name="Alfaro M."/>
            <person name="Sun H."/>
            <person name="Tritt A."/>
            <person name="Yoshinaga Y."/>
            <person name="Zwiers L.-H."/>
            <person name="Turgeon B."/>
            <person name="Goodwin S."/>
            <person name="Spatafora J."/>
            <person name="Crous P."/>
            <person name="Grigoriev I."/>
        </authorList>
    </citation>
    <scope>NUCLEOTIDE SEQUENCE</scope>
    <source>
        <strain evidence="3">CBS 122368</strain>
    </source>
</reference>
<protein>
    <submittedName>
        <fullName evidence="3">Lytic polysaccharide monooxygenase</fullName>
    </submittedName>
</protein>
<accession>A0A6A6IZP3</accession>
<feature type="region of interest" description="Disordered" evidence="1">
    <location>
        <begin position="291"/>
        <end position="340"/>
    </location>
</feature>
<proteinExistence type="predicted"/>
<sequence length="412" mass="40887">MHFTTTSLSLLGAMLAMAPSASAHMIMAKPVPYGSPNNSPLSPSGSDYPCKINGGSGSYDITTMNDFKVGENQTLSFTGTAVHGGGSCQLAVTLDKEPTKDSKFKVIHSIEGGCPGVGGPATFNFGVPQELPNGQATFAWTWFNKIGNREMYMNCAPITVSGGSDDSSAFDQLPDMALANIAVGTGASCKTAESSDYSFENPGASVERVGAGPFVPLCGGAASPGGGGGGSGAAPSGGASQAPNNGQYTPPAGTQAPAAPTQAPAVSSQAPGGGSDGAAVTSTVRTLITVTAPGGMPPATATAGVSSQAPVATPSPSAQLSQAPAPSAQPSAAPGAGAGGNTTCTTDGEILCNGETQFGICNHGSVVWQAVAAGTKCQGGKIARRGFLVFTTKLSYYYLASSIFRGPEESPK</sequence>
<evidence type="ECO:0000256" key="1">
    <source>
        <dbReference type="SAM" id="MobiDB-lite"/>
    </source>
</evidence>
<dbReference type="PANTHER" id="PTHR36182:SF2">
    <property type="entry name" value="LYTIC POLYSACCHARIDE MONOOXYGENASE"/>
    <property type="match status" value="1"/>
</dbReference>
<feature type="compositionally biased region" description="Low complexity" evidence="1">
    <location>
        <begin position="291"/>
        <end position="304"/>
    </location>
</feature>
<feature type="compositionally biased region" description="Low complexity" evidence="1">
    <location>
        <begin position="314"/>
        <end position="335"/>
    </location>
</feature>
<evidence type="ECO:0000256" key="2">
    <source>
        <dbReference type="SAM" id="SignalP"/>
    </source>
</evidence>
<dbReference type="PANTHER" id="PTHR36182">
    <property type="entry name" value="PROTEIN, PUTATIVE (AFU_ORTHOLOGUE AFUA_6G10930)-RELATED"/>
    <property type="match status" value="1"/>
</dbReference>
<feature type="region of interest" description="Disordered" evidence="1">
    <location>
        <begin position="225"/>
        <end position="279"/>
    </location>
</feature>
<feature type="compositionally biased region" description="Low complexity" evidence="1">
    <location>
        <begin position="249"/>
        <end position="270"/>
    </location>
</feature>
<dbReference type="OrthoDB" id="2342176at2759"/>
<keyword evidence="2" id="KW-0732">Signal</keyword>
<evidence type="ECO:0000313" key="4">
    <source>
        <dbReference type="Proteomes" id="UP000800094"/>
    </source>
</evidence>
<gene>
    <name evidence="3" type="ORF">BU26DRAFT_498673</name>
</gene>
<dbReference type="GO" id="GO:0004497">
    <property type="term" value="F:monooxygenase activity"/>
    <property type="evidence" value="ECO:0007669"/>
    <property type="project" value="UniProtKB-KW"/>
</dbReference>
<dbReference type="GeneID" id="54579681"/>
<keyword evidence="4" id="KW-1185">Reference proteome</keyword>
<dbReference type="AlphaFoldDB" id="A0A6A6IZP3"/>
<feature type="chain" id="PRO_5025331173" evidence="2">
    <location>
        <begin position="24"/>
        <end position="412"/>
    </location>
</feature>
<keyword evidence="3" id="KW-0560">Oxidoreductase</keyword>
<dbReference type="Gene3D" id="2.70.50.70">
    <property type="match status" value="1"/>
</dbReference>
<evidence type="ECO:0000313" key="3">
    <source>
        <dbReference type="EMBL" id="KAF2255919.1"/>
    </source>
</evidence>
<name>A0A6A6IZP3_9PLEO</name>
<feature type="signal peptide" evidence="2">
    <location>
        <begin position="1"/>
        <end position="23"/>
    </location>
</feature>